<dbReference type="Proteomes" id="UP000265566">
    <property type="component" value="Chromosome 3"/>
</dbReference>
<dbReference type="InterPro" id="IPR051504">
    <property type="entry name" value="Plant_metabolite_acyltrans"/>
</dbReference>
<accession>F4ZG54</accession>
<dbReference type="Gramene" id="rna14099">
    <property type="protein sequence ID" value="RHN66170.1"/>
    <property type="gene ID" value="gene14099"/>
</dbReference>
<reference evidence="4 7" key="3">
    <citation type="journal article" date="2014" name="BMC Genomics">
        <title>An improved genome release (version Mt4.0) for the model legume Medicago truncatula.</title>
        <authorList>
            <person name="Tang H."/>
            <person name="Krishnakumar V."/>
            <person name="Bidwell S."/>
            <person name="Rosen B."/>
            <person name="Chan A."/>
            <person name="Zhou S."/>
            <person name="Gentzbittel L."/>
            <person name="Childs K.L."/>
            <person name="Yandell M."/>
            <person name="Gundlach H."/>
            <person name="Mayer K.F."/>
            <person name="Schwartz D.C."/>
            <person name="Town C.D."/>
        </authorList>
    </citation>
    <scope>GENOME REANNOTATION</scope>
    <source>
        <strain evidence="4">A17</strain>
        <strain evidence="6 7">cv. Jemalong A17</strain>
    </source>
</reference>
<dbReference type="PANTHER" id="PTHR31625">
    <property type="match status" value="1"/>
</dbReference>
<dbReference type="Gene3D" id="3.30.559.10">
    <property type="entry name" value="Chloramphenicol acetyltransferase-like domain"/>
    <property type="match status" value="2"/>
</dbReference>
<sequence length="468" mass="53451">MSTIPFILKVIEHCKITPPINTTQTVSSLPLTFFDIPWLLFSPSQPLFFYEFPHSISHFTTTIVPKLKQSLSLTLQHYFPFSGTFVPSLDLTEPQLEFTLNNSVSFTVAESNSDFEHLCSDYSRDVNEFHPLVPKLQQIFSFEVKEFPLLAIQITSFPNYGFSIGLAFHHVVADGRTFHNFIKTWSSYCSSSTFEDSSSLIKSLPLYDRSVIIDTNDLHEVFLKDWRKRRLVLNAKDSRESKVDSSNMTRATFLMSLTQMEKIKKIIVESCKEKKTSQPLHLSSYVLTSAFLWICLLKTQQEFINEKVVCEDVTHFGFIAGGITRLEYQVPKNYFGNCVGFGRVSLTKKDLLGEDGIVVAAKEIGSTIKKLDASIFGEGKKWILDWEMLHGSEEHVHVTWSPKLKLYELNFGWGRPKKIEEVSIDFTRGVSFVESRDFEGGIEIGLALPKSKMDIFTFFFKNGLEDLP</sequence>
<dbReference type="STRING" id="3880.F4ZG54"/>
<organism evidence="3">
    <name type="scientific">Medicago truncatula</name>
    <name type="common">Barrel medic</name>
    <name type="synonym">Medicago tribuloides</name>
    <dbReference type="NCBI Taxonomy" id="3880"/>
    <lineage>
        <taxon>Eukaryota</taxon>
        <taxon>Viridiplantae</taxon>
        <taxon>Streptophyta</taxon>
        <taxon>Embryophyta</taxon>
        <taxon>Tracheophyta</taxon>
        <taxon>Spermatophyta</taxon>
        <taxon>Magnoliopsida</taxon>
        <taxon>eudicotyledons</taxon>
        <taxon>Gunneridae</taxon>
        <taxon>Pentapetalae</taxon>
        <taxon>rosids</taxon>
        <taxon>fabids</taxon>
        <taxon>Fabales</taxon>
        <taxon>Fabaceae</taxon>
        <taxon>Papilionoideae</taxon>
        <taxon>50 kb inversion clade</taxon>
        <taxon>NPAAA clade</taxon>
        <taxon>Hologalegina</taxon>
        <taxon>IRL clade</taxon>
        <taxon>Trifolieae</taxon>
        <taxon>Medicago</taxon>
    </lineage>
</organism>
<protein>
    <submittedName>
        <fullName evidence="4">Anthocyanin 5-aromatic acyltransferase</fullName>
    </submittedName>
    <submittedName>
        <fullName evidence="3">Malonyl CoA:flavonoid malonyltransferase 5</fullName>
    </submittedName>
    <submittedName>
        <fullName evidence="5">Putative anthocyanin 5-(6'''-hydroxycinnamoyltransferase)</fullName>
        <ecNumber evidence="5">2.3.1.153</ecNumber>
    </submittedName>
</protein>
<evidence type="ECO:0000313" key="7">
    <source>
        <dbReference type="Proteomes" id="UP000002051"/>
    </source>
</evidence>
<evidence type="ECO:0000256" key="1">
    <source>
        <dbReference type="ARBA" id="ARBA00022679"/>
    </source>
</evidence>
<dbReference type="AlphaFoldDB" id="F4ZG54"/>
<dbReference type="EMBL" id="CM001219">
    <property type="protein sequence ID" value="AES69379.1"/>
    <property type="molecule type" value="Genomic_DNA"/>
</dbReference>
<dbReference type="Proteomes" id="UP000002051">
    <property type="component" value="Chromosome 3"/>
</dbReference>
<dbReference type="GeneID" id="11443795"/>
<dbReference type="OMA" id="ENWISEW"/>
<reference evidence="5" key="6">
    <citation type="journal article" date="2018" name="Nat. Plants">
        <title>Whole-genome landscape of Medicago truncatula symbiotic genes.</title>
        <authorList>
            <person name="Pecrix Y."/>
            <person name="Gamas P."/>
            <person name="Carrere S."/>
        </authorList>
    </citation>
    <scope>NUCLEOTIDE SEQUENCE</scope>
    <source>
        <tissue evidence="5">Leaves</tissue>
    </source>
</reference>
<dbReference type="HOGENOM" id="CLU_014546_7_0_1"/>
<dbReference type="GO" id="GO:0047183">
    <property type="term" value="F:anthocyanin 5-(6'''-hydroxycinnamoyltransferase) activity"/>
    <property type="evidence" value="ECO:0007669"/>
    <property type="project" value="UniProtKB-EC"/>
</dbReference>
<dbReference type="Pfam" id="PF02458">
    <property type="entry name" value="Transferase"/>
    <property type="match status" value="1"/>
</dbReference>
<keyword evidence="1 3" id="KW-0808">Transferase</keyword>
<evidence type="ECO:0000313" key="4">
    <source>
        <dbReference type="EMBL" id="AES69379.1"/>
    </source>
</evidence>
<reference evidence="4 7" key="1">
    <citation type="journal article" date="2011" name="Nature">
        <title>The Medicago genome provides insight into the evolution of rhizobial symbioses.</title>
        <authorList>
            <person name="Young N.D."/>
            <person name="Debelle F."/>
            <person name="Oldroyd G.E."/>
            <person name="Geurts R."/>
            <person name="Cannon S.B."/>
            <person name="Udvardi M.K."/>
            <person name="Benedito V.A."/>
            <person name="Mayer K.F."/>
            <person name="Gouzy J."/>
            <person name="Schoof H."/>
            <person name="Van de Peer Y."/>
            <person name="Proost S."/>
            <person name="Cook D.R."/>
            <person name="Meyers B.C."/>
            <person name="Spannagl M."/>
            <person name="Cheung F."/>
            <person name="De Mita S."/>
            <person name="Krishnakumar V."/>
            <person name="Gundlach H."/>
            <person name="Zhou S."/>
            <person name="Mudge J."/>
            <person name="Bharti A.K."/>
            <person name="Murray J.D."/>
            <person name="Naoumkina M.A."/>
            <person name="Rosen B."/>
            <person name="Silverstein K.A."/>
            <person name="Tang H."/>
            <person name="Rombauts S."/>
            <person name="Zhao P.X."/>
            <person name="Zhou P."/>
            <person name="Barbe V."/>
            <person name="Bardou P."/>
            <person name="Bechner M."/>
            <person name="Bellec A."/>
            <person name="Berger A."/>
            <person name="Berges H."/>
            <person name="Bidwell S."/>
            <person name="Bisseling T."/>
            <person name="Choisne N."/>
            <person name="Couloux A."/>
            <person name="Denny R."/>
            <person name="Deshpande S."/>
            <person name="Dai X."/>
            <person name="Doyle J.J."/>
            <person name="Dudez A.M."/>
            <person name="Farmer A.D."/>
            <person name="Fouteau S."/>
            <person name="Franken C."/>
            <person name="Gibelin C."/>
            <person name="Gish J."/>
            <person name="Goldstein S."/>
            <person name="Gonzalez A.J."/>
            <person name="Green P.J."/>
            <person name="Hallab A."/>
            <person name="Hartog M."/>
            <person name="Hua A."/>
            <person name="Humphray S.J."/>
            <person name="Jeong D.H."/>
            <person name="Jing Y."/>
            <person name="Jocker A."/>
            <person name="Kenton S.M."/>
            <person name="Kim D.J."/>
            <person name="Klee K."/>
            <person name="Lai H."/>
            <person name="Lang C."/>
            <person name="Lin S."/>
            <person name="Macmil S.L."/>
            <person name="Magdelenat G."/>
            <person name="Matthews L."/>
            <person name="McCorrison J."/>
            <person name="Monaghan E.L."/>
            <person name="Mun J.H."/>
            <person name="Najar F.Z."/>
            <person name="Nicholson C."/>
            <person name="Noirot C."/>
            <person name="O'Bleness M."/>
            <person name="Paule C.R."/>
            <person name="Poulain J."/>
            <person name="Prion F."/>
            <person name="Qin B."/>
            <person name="Qu C."/>
            <person name="Retzel E.F."/>
            <person name="Riddle C."/>
            <person name="Sallet E."/>
            <person name="Samain S."/>
            <person name="Samson N."/>
            <person name="Sanders I."/>
            <person name="Saurat O."/>
            <person name="Scarpelli C."/>
            <person name="Schiex T."/>
            <person name="Segurens B."/>
            <person name="Severin A.J."/>
            <person name="Sherrier D.J."/>
            <person name="Shi R."/>
            <person name="Sims S."/>
            <person name="Singer S.R."/>
            <person name="Sinharoy S."/>
            <person name="Sterck L."/>
            <person name="Viollet A."/>
            <person name="Wang B.B."/>
            <person name="Wang K."/>
            <person name="Wang M."/>
            <person name="Wang X."/>
            <person name="Warfsmann J."/>
            <person name="Weissenbach J."/>
            <person name="White D.D."/>
            <person name="White J.D."/>
            <person name="Wiley G.B."/>
            <person name="Wincker P."/>
            <person name="Xing Y."/>
            <person name="Yang L."/>
            <person name="Yao Z."/>
            <person name="Ying F."/>
            <person name="Zhai J."/>
            <person name="Zhou L."/>
            <person name="Zuber A."/>
            <person name="Denarie J."/>
            <person name="Dixon R.A."/>
            <person name="May G.D."/>
            <person name="Schwartz D.C."/>
            <person name="Rogers J."/>
            <person name="Quetier F."/>
            <person name="Town C.D."/>
            <person name="Roe B.A."/>
        </authorList>
    </citation>
    <scope>NUCLEOTIDE SEQUENCE [LARGE SCALE GENOMIC DNA]</scope>
    <source>
        <strain evidence="4">A17</strain>
        <strain evidence="6 7">cv. Jemalong A17</strain>
    </source>
</reference>
<evidence type="ECO:0000313" key="3">
    <source>
        <dbReference type="EMBL" id="ADV04047.1"/>
    </source>
</evidence>
<dbReference type="PaxDb" id="3880-AES69379"/>
<dbReference type="EC" id="2.3.1.153" evidence="5"/>
<evidence type="ECO:0000313" key="5">
    <source>
        <dbReference type="EMBL" id="RHN66170.1"/>
    </source>
</evidence>
<gene>
    <name evidence="3" type="primary">MaT5</name>
    <name evidence="6" type="synonym">11443795</name>
    <name evidence="4" type="ordered locus">MTR_3g028210</name>
    <name evidence="5" type="ORF">MtrunA17_Chr3g0087901</name>
</gene>
<dbReference type="InterPro" id="IPR023213">
    <property type="entry name" value="CAT-like_dom_sf"/>
</dbReference>
<dbReference type="OrthoDB" id="1862401at2759"/>
<reference evidence="8" key="5">
    <citation type="journal article" date="2018" name="Nat. Plants">
        <title>Whole-genome landscape of Medicago truncatula symbiotic genes.</title>
        <authorList>
            <person name="Pecrix Y."/>
            <person name="Staton S.E."/>
            <person name="Sallet E."/>
            <person name="Lelandais-Briere C."/>
            <person name="Moreau S."/>
            <person name="Carrere S."/>
            <person name="Blein T."/>
            <person name="Jardinaud M.F."/>
            <person name="Latrasse D."/>
            <person name="Zouine M."/>
            <person name="Zahm M."/>
            <person name="Kreplak J."/>
            <person name="Mayjonade B."/>
            <person name="Satge C."/>
            <person name="Perez M."/>
            <person name="Cauet S."/>
            <person name="Marande W."/>
            <person name="Chantry-Darmon C."/>
            <person name="Lopez-Roques C."/>
            <person name="Bouchez O."/>
            <person name="Berard A."/>
            <person name="Debelle F."/>
            <person name="Munos S."/>
            <person name="Bendahmane A."/>
            <person name="Berges H."/>
            <person name="Niebel A."/>
            <person name="Buitink J."/>
            <person name="Frugier F."/>
            <person name="Benhamed M."/>
            <person name="Crespi M."/>
            <person name="Gouzy J."/>
            <person name="Gamas P."/>
        </authorList>
    </citation>
    <scope>NUCLEOTIDE SEQUENCE [LARGE SCALE GENOMIC DNA]</scope>
    <source>
        <strain evidence="8">cv. Jemalong A17</strain>
    </source>
</reference>
<reference evidence="6" key="4">
    <citation type="submission" date="2015-04" db="UniProtKB">
        <authorList>
            <consortium name="EnsemblPlants"/>
        </authorList>
    </citation>
    <scope>IDENTIFICATION</scope>
    <source>
        <strain evidence="6">cv. Jemalong A17</strain>
    </source>
</reference>
<evidence type="ECO:0000313" key="8">
    <source>
        <dbReference type="Proteomes" id="UP000265566"/>
    </source>
</evidence>
<dbReference type="EMBL" id="PSQE01000003">
    <property type="protein sequence ID" value="RHN66170.1"/>
    <property type="molecule type" value="Genomic_DNA"/>
</dbReference>
<dbReference type="EnsemblPlants" id="AES69379">
    <property type="protein sequence ID" value="AES69379"/>
    <property type="gene ID" value="MTR_3g028210"/>
</dbReference>
<dbReference type="EMBL" id="HM856607">
    <property type="protein sequence ID" value="ADV04047.1"/>
    <property type="molecule type" value="mRNA"/>
</dbReference>
<dbReference type="KEGG" id="mtr:11443795"/>
<name>F4ZG54_MEDTR</name>
<proteinExistence type="evidence at transcript level"/>
<evidence type="ECO:0000313" key="6">
    <source>
        <dbReference type="EnsemblPlants" id="AES69379"/>
    </source>
</evidence>
<evidence type="ECO:0000256" key="2">
    <source>
        <dbReference type="ARBA" id="ARBA00023315"/>
    </source>
</evidence>
<keyword evidence="2 4" id="KW-0012">Acyltransferase</keyword>
<keyword evidence="7" id="KW-1185">Reference proteome</keyword>
<dbReference type="eggNOG" id="ENOG502QPXT">
    <property type="taxonomic scope" value="Eukaryota"/>
</dbReference>
<reference evidence="3" key="2">
    <citation type="journal article" date="2011" name="Plant Cell">
        <title>MATE2 Mediates Vacuolar Sequestration of Flavonoid Glycosides and Glycoside Malonates in Medicago truncatula.</title>
        <authorList>
            <person name="Zhao J."/>
            <person name="Huhman D."/>
            <person name="Shadle G."/>
            <person name="He X.Z."/>
            <person name="Sumner L.W."/>
            <person name="Tang Y."/>
            <person name="Dixon R.A."/>
        </authorList>
    </citation>
    <scope>NUCLEOTIDE SEQUENCE</scope>
</reference>